<evidence type="ECO:0000313" key="2">
    <source>
        <dbReference type="EMBL" id="KAK9083163.1"/>
    </source>
</evidence>
<protein>
    <submittedName>
        <fullName evidence="2">Uncharacterized protein</fullName>
    </submittedName>
</protein>
<evidence type="ECO:0000313" key="3">
    <source>
        <dbReference type="Proteomes" id="UP001419268"/>
    </source>
</evidence>
<evidence type="ECO:0000256" key="1">
    <source>
        <dbReference type="SAM" id="Phobius"/>
    </source>
</evidence>
<sequence>MPSFSLSRMGSLFCHSLCFLFGILFLLSYFDISFLVSLLLLFFMILIWDFVFDF</sequence>
<comment type="caution">
    <text evidence="2">The sequence shown here is derived from an EMBL/GenBank/DDBJ whole genome shotgun (WGS) entry which is preliminary data.</text>
</comment>
<dbReference type="Proteomes" id="UP001419268">
    <property type="component" value="Unassembled WGS sequence"/>
</dbReference>
<dbReference type="AlphaFoldDB" id="A0AAP0E1D6"/>
<name>A0AAP0E1D6_9MAGN</name>
<accession>A0AAP0E1D6</accession>
<feature type="transmembrane region" description="Helical" evidence="1">
    <location>
        <begin position="35"/>
        <end position="52"/>
    </location>
</feature>
<gene>
    <name evidence="2" type="ORF">Scep_029634</name>
</gene>
<feature type="transmembrane region" description="Helical" evidence="1">
    <location>
        <begin position="12"/>
        <end position="29"/>
    </location>
</feature>
<keyword evidence="1" id="KW-0812">Transmembrane</keyword>
<reference evidence="2 3" key="1">
    <citation type="submission" date="2024-01" db="EMBL/GenBank/DDBJ databases">
        <title>Genome assemblies of Stephania.</title>
        <authorList>
            <person name="Yang L."/>
        </authorList>
    </citation>
    <scope>NUCLEOTIDE SEQUENCE [LARGE SCALE GENOMIC DNA]</scope>
    <source>
        <strain evidence="2">JXDWG</strain>
        <tissue evidence="2">Leaf</tissue>
    </source>
</reference>
<keyword evidence="1" id="KW-1133">Transmembrane helix</keyword>
<keyword evidence="3" id="KW-1185">Reference proteome</keyword>
<proteinExistence type="predicted"/>
<organism evidence="2 3">
    <name type="scientific">Stephania cephalantha</name>
    <dbReference type="NCBI Taxonomy" id="152367"/>
    <lineage>
        <taxon>Eukaryota</taxon>
        <taxon>Viridiplantae</taxon>
        <taxon>Streptophyta</taxon>
        <taxon>Embryophyta</taxon>
        <taxon>Tracheophyta</taxon>
        <taxon>Spermatophyta</taxon>
        <taxon>Magnoliopsida</taxon>
        <taxon>Ranunculales</taxon>
        <taxon>Menispermaceae</taxon>
        <taxon>Menispermoideae</taxon>
        <taxon>Cissampelideae</taxon>
        <taxon>Stephania</taxon>
    </lineage>
</organism>
<dbReference type="EMBL" id="JBBNAG010000013">
    <property type="protein sequence ID" value="KAK9083163.1"/>
    <property type="molecule type" value="Genomic_DNA"/>
</dbReference>
<keyword evidence="1" id="KW-0472">Membrane</keyword>